<dbReference type="SMART" id="SM00823">
    <property type="entry name" value="PKS_PP"/>
    <property type="match status" value="1"/>
</dbReference>
<dbReference type="STRING" id="38488.A0A4Y8CEX2"/>
<dbReference type="PANTHER" id="PTHR43439:SF2">
    <property type="entry name" value="ENZYME, PUTATIVE (JCVI)-RELATED"/>
    <property type="match status" value="1"/>
</dbReference>
<comment type="caution">
    <text evidence="4">The sequence shown here is derived from an EMBL/GenBank/DDBJ whole genome shotgun (WGS) entry which is preliminary data.</text>
</comment>
<dbReference type="Proteomes" id="UP000297299">
    <property type="component" value="Unassembled WGS sequence"/>
</dbReference>
<sequence>MVANHESVAQWQDALLPHVVDRLAQERPDAKYGEWVTSSSVITITYAQLANIINGLAWLLVEQLDGPGSYGAHADVLAYVGANDVRYSALVLAANKAGYTIFVTSPRNSSAAHRALFDRLKCRTLITSNPIPPPANAIFDAVKPLHHFTVPSVEELLTKQYPTYTLNKTFQELRQTHMVVMHTSGSTGLPKPLIWTHETCTQVLNANGCQIPGEIPSVNSLISGKRIIVTLPPFHGALLAQLLVGAIPYGNVVIAPVASPIPTAQGVVDALKQSPADVAILVPSVVAELAHNEELLDYCAANLKTIIYIGGDLPQDLGDRVASRIYLRCLWGATETGIVPQLLPSELLPSPLGRTLWRYVKFHPCIGAIFDKTSSGIYELVVQRKKALADIQPCFTVPGMQHLEEYRTSDLFEPHPSIPDLWCWRARSDDIIVFLNGEKTNPISMEQHIMASNPEVSGALVVGAQKLQAALLIEPVSDLPLTTAEQAALIERIWPRIERSNRTAPAHARVEKSFVLVTPMDRRLIRAPKGTFMRSANISQYTEEIEKLYKNADVLSINNDDLISDTRQHFVPTGLDGTTRLVRQQMLAITGWPSLDNNENLFDRGMDSLQGLQLTRTLRRIFYRPDFALSTVYQSPTVSQLVAAILTPNETFQSERGSMEGLLATYRKLIHHIPVFKEKAEHPNQASEQVNVLLTGSTGIVGTHLLQALLSRDNIARKFCLNRGKDGGRDTQYKNFVAAGIPTGQLDKRVTFIKVNVESPFLGLDSTLYDLLRSEVNLIIHAAWPVNFNLVLSAFRPQLAALVNLFTLAASATSPTVQFIFISSIAAVQKHGHGPAPEKILESLDTPAPFGYGRAKFLAELLVDAAGRHLGNKVPTTVIRLGQVAGPVHSPGIWNPREWLPSLVLSSMHLGQISDSLGPGFDNVDFVPVDLLSDILVDLATTATTRTADNAATVFNLRNPQLVSWSTLLSAIVAIQPLQIVSPATWLASLRASSEADYVDVEANPAVKLLDFFEGLWAMHANTEKVPMQPMVVDKALEASPAMRKLDGVKVEWVHKWVEEWVAVRK</sequence>
<evidence type="ECO:0000313" key="4">
    <source>
        <dbReference type="EMBL" id="TEY28363.1"/>
    </source>
</evidence>
<evidence type="ECO:0000256" key="1">
    <source>
        <dbReference type="ARBA" id="ARBA00022450"/>
    </source>
</evidence>
<dbReference type="Gene3D" id="3.40.50.12780">
    <property type="entry name" value="N-terminal domain of ligase-like"/>
    <property type="match status" value="1"/>
</dbReference>
<proteinExistence type="predicted"/>
<keyword evidence="2" id="KW-0597">Phosphoprotein</keyword>
<dbReference type="Pfam" id="PF00501">
    <property type="entry name" value="AMP-binding"/>
    <property type="match status" value="1"/>
</dbReference>
<dbReference type="InterPro" id="IPR036291">
    <property type="entry name" value="NAD(P)-bd_dom_sf"/>
</dbReference>
<dbReference type="InterPro" id="IPR020845">
    <property type="entry name" value="AMP-binding_CS"/>
</dbReference>
<dbReference type="GO" id="GO:0031177">
    <property type="term" value="F:phosphopantetheine binding"/>
    <property type="evidence" value="ECO:0007669"/>
    <property type="project" value="InterPro"/>
</dbReference>
<organism evidence="4 5">
    <name type="scientific">Botryotinia calthae</name>
    <dbReference type="NCBI Taxonomy" id="38488"/>
    <lineage>
        <taxon>Eukaryota</taxon>
        <taxon>Fungi</taxon>
        <taxon>Dikarya</taxon>
        <taxon>Ascomycota</taxon>
        <taxon>Pezizomycotina</taxon>
        <taxon>Leotiomycetes</taxon>
        <taxon>Helotiales</taxon>
        <taxon>Sclerotiniaceae</taxon>
        <taxon>Botryotinia</taxon>
    </lineage>
</organism>
<dbReference type="Pfam" id="PF23562">
    <property type="entry name" value="AMP-binding_C_3"/>
    <property type="match status" value="1"/>
</dbReference>
<evidence type="ECO:0000313" key="5">
    <source>
        <dbReference type="Proteomes" id="UP000297299"/>
    </source>
</evidence>
<dbReference type="SUPFAM" id="SSF51735">
    <property type="entry name" value="NAD(P)-binding Rossmann-fold domains"/>
    <property type="match status" value="1"/>
</dbReference>
<dbReference type="InterPro" id="IPR009081">
    <property type="entry name" value="PP-bd_ACP"/>
</dbReference>
<accession>A0A4Y8CEX2</accession>
<keyword evidence="5" id="KW-1185">Reference proteome</keyword>
<reference evidence="4 5" key="1">
    <citation type="submission" date="2017-11" db="EMBL/GenBank/DDBJ databases">
        <title>Comparative genomics of Botrytis spp.</title>
        <authorList>
            <person name="Valero-Jimenez C.A."/>
            <person name="Tapia P."/>
            <person name="Veloso J."/>
            <person name="Silva-Moreno E."/>
            <person name="Staats M."/>
            <person name="Valdes J.H."/>
            <person name="Van Kan J.A.L."/>
        </authorList>
    </citation>
    <scope>NUCLEOTIDE SEQUENCE [LARGE SCALE GENOMIC DNA]</scope>
    <source>
        <strain evidence="4 5">MUCL2830</strain>
    </source>
</reference>
<dbReference type="PROSITE" id="PS50075">
    <property type="entry name" value="CARRIER"/>
    <property type="match status" value="1"/>
</dbReference>
<dbReference type="PANTHER" id="PTHR43439">
    <property type="entry name" value="PHENYLACETATE-COENZYME A LIGASE"/>
    <property type="match status" value="1"/>
</dbReference>
<dbReference type="PROSITE" id="PS00455">
    <property type="entry name" value="AMP_BINDING"/>
    <property type="match status" value="1"/>
</dbReference>
<feature type="domain" description="Carrier" evidence="3">
    <location>
        <begin position="573"/>
        <end position="649"/>
    </location>
</feature>
<dbReference type="InterPro" id="IPR013120">
    <property type="entry name" value="FAR_NAD-bd"/>
</dbReference>
<dbReference type="SUPFAM" id="SSF56801">
    <property type="entry name" value="Acetyl-CoA synthetase-like"/>
    <property type="match status" value="1"/>
</dbReference>
<dbReference type="OrthoDB" id="429813at2759"/>
<dbReference type="EMBL" id="PHWZ01001025">
    <property type="protein sequence ID" value="TEY28363.1"/>
    <property type="molecule type" value="Genomic_DNA"/>
</dbReference>
<evidence type="ECO:0000259" key="3">
    <source>
        <dbReference type="PROSITE" id="PS50075"/>
    </source>
</evidence>
<dbReference type="SUPFAM" id="SSF47336">
    <property type="entry name" value="ACP-like"/>
    <property type="match status" value="1"/>
</dbReference>
<dbReference type="Gene3D" id="1.10.1200.10">
    <property type="entry name" value="ACP-like"/>
    <property type="match status" value="1"/>
</dbReference>
<dbReference type="InterPro" id="IPR020806">
    <property type="entry name" value="PKS_PP-bd"/>
</dbReference>
<dbReference type="InterPro" id="IPR051414">
    <property type="entry name" value="Adenylate-forming_Reductase"/>
</dbReference>
<dbReference type="Gene3D" id="3.40.50.720">
    <property type="entry name" value="NAD(P)-binding Rossmann-like Domain"/>
    <property type="match status" value="1"/>
</dbReference>
<dbReference type="Pfam" id="PF00550">
    <property type="entry name" value="PP-binding"/>
    <property type="match status" value="1"/>
</dbReference>
<keyword evidence="1" id="KW-0596">Phosphopantetheine</keyword>
<dbReference type="InterPro" id="IPR000873">
    <property type="entry name" value="AMP-dep_synth/lig_dom"/>
</dbReference>
<evidence type="ECO:0000256" key="2">
    <source>
        <dbReference type="ARBA" id="ARBA00022553"/>
    </source>
</evidence>
<dbReference type="AlphaFoldDB" id="A0A4Y8CEX2"/>
<dbReference type="InterPro" id="IPR036736">
    <property type="entry name" value="ACP-like_sf"/>
</dbReference>
<name>A0A4Y8CEX2_9HELO</name>
<protein>
    <recommendedName>
        <fullName evidence="3">Carrier domain-containing protein</fullName>
    </recommendedName>
</protein>
<dbReference type="Pfam" id="PF07993">
    <property type="entry name" value="NAD_binding_4"/>
    <property type="match status" value="1"/>
</dbReference>
<dbReference type="InterPro" id="IPR042099">
    <property type="entry name" value="ANL_N_sf"/>
</dbReference>
<gene>
    <name evidence="4" type="ORF">BOTCAL_1029g00020</name>
</gene>